<feature type="region of interest" description="Disordered" evidence="1">
    <location>
        <begin position="60"/>
        <end position="83"/>
    </location>
</feature>
<protein>
    <recommendedName>
        <fullName evidence="4">Reverse transcriptase</fullName>
    </recommendedName>
</protein>
<dbReference type="OrthoDB" id="5152453at2759"/>
<keyword evidence="3" id="KW-1185">Reference proteome</keyword>
<evidence type="ECO:0000313" key="2">
    <source>
        <dbReference type="EMBL" id="KAH0968850.1"/>
    </source>
</evidence>
<dbReference type="PANTHER" id="PTHR33481">
    <property type="entry name" value="REVERSE TRANSCRIPTASE"/>
    <property type="match status" value="1"/>
</dbReference>
<comment type="caution">
    <text evidence="2">The sequence shown here is derived from an EMBL/GenBank/DDBJ whole genome shotgun (WGS) entry which is preliminary data.</text>
</comment>
<dbReference type="RefSeq" id="XP_044726363.1">
    <property type="nucleotide sequence ID" value="XM_044859963.1"/>
</dbReference>
<dbReference type="EMBL" id="JAIZPD010000001">
    <property type="protein sequence ID" value="KAH0968850.1"/>
    <property type="molecule type" value="Genomic_DNA"/>
</dbReference>
<dbReference type="AlphaFoldDB" id="A0A9P8N8D3"/>
<proteinExistence type="predicted"/>
<sequence length="257" mass="28282">MTVSFEAAIQRRWRLLGTSRLARLIAKIGITTPATPATESRPADDVAGKTTVITTASTRRGARTAPNPFRQTDHKEYPARPRRSHGQLVRLTKIEKYAVRNIGSQQYQQVNMVLEGAESDDDAPEVRQRTLDCSVVLADAAHSCTSTGNISPGVDGITVRMLRRIWSHIGEAVRELYKGCIHQGHHPVCYRLAEVVMIPKPGRRDLSAQEAGGPSPPGLPRQGLERLIARRLAWVAITQRAIHSQHAVACPNAQRST</sequence>
<reference evidence="2" key="1">
    <citation type="submission" date="2021-09" db="EMBL/GenBank/DDBJ databases">
        <title>A high-quality genome of the endoparasitic fungus Hirsutella rhossiliensis with a comparison of Hirsutella genomes reveals transposable elements contributing to genome size variation.</title>
        <authorList>
            <person name="Lin R."/>
            <person name="Jiao Y."/>
            <person name="Sun X."/>
            <person name="Ling J."/>
            <person name="Xie B."/>
            <person name="Cheng X."/>
        </authorList>
    </citation>
    <scope>NUCLEOTIDE SEQUENCE</scope>
    <source>
        <strain evidence="2">HR02</strain>
    </source>
</reference>
<gene>
    <name evidence="2" type="ORF">HRG_01492</name>
</gene>
<dbReference type="Proteomes" id="UP000824596">
    <property type="component" value="Unassembled WGS sequence"/>
</dbReference>
<dbReference type="GeneID" id="68350621"/>
<evidence type="ECO:0000313" key="3">
    <source>
        <dbReference type="Proteomes" id="UP000824596"/>
    </source>
</evidence>
<evidence type="ECO:0000256" key="1">
    <source>
        <dbReference type="SAM" id="MobiDB-lite"/>
    </source>
</evidence>
<organism evidence="2 3">
    <name type="scientific">Hirsutella rhossiliensis</name>
    <dbReference type="NCBI Taxonomy" id="111463"/>
    <lineage>
        <taxon>Eukaryota</taxon>
        <taxon>Fungi</taxon>
        <taxon>Dikarya</taxon>
        <taxon>Ascomycota</taxon>
        <taxon>Pezizomycotina</taxon>
        <taxon>Sordariomycetes</taxon>
        <taxon>Hypocreomycetidae</taxon>
        <taxon>Hypocreales</taxon>
        <taxon>Ophiocordycipitaceae</taxon>
        <taxon>Hirsutella</taxon>
    </lineage>
</organism>
<accession>A0A9P8N8D3</accession>
<name>A0A9P8N8D3_9HYPO</name>
<dbReference type="PANTHER" id="PTHR33481:SF1">
    <property type="entry name" value="ENDONUCLEASE_EXONUCLEASE_PHOSPHATASE DOMAIN-CONTAINING PROTEIN-RELATED"/>
    <property type="match status" value="1"/>
</dbReference>
<evidence type="ECO:0008006" key="4">
    <source>
        <dbReference type="Google" id="ProtNLM"/>
    </source>
</evidence>